<evidence type="ECO:0000256" key="9">
    <source>
        <dbReference type="ARBA" id="ARBA00023136"/>
    </source>
</evidence>
<dbReference type="InterPro" id="IPR059112">
    <property type="entry name" value="CysZ/EI24"/>
</dbReference>
<keyword evidence="2" id="KW-0813">Transport</keyword>
<comment type="caution">
    <text evidence="11">The sequence shown here is derived from an EMBL/GenBank/DDBJ whole genome shotgun (WGS) entry which is preliminary data.</text>
</comment>
<organism evidence="11 12">
    <name type="scientific">Nocardioides kongjuensis</name>
    <dbReference type="NCBI Taxonomy" id="349522"/>
    <lineage>
        <taxon>Bacteria</taxon>
        <taxon>Bacillati</taxon>
        <taxon>Actinomycetota</taxon>
        <taxon>Actinomycetes</taxon>
        <taxon>Propionibacteriales</taxon>
        <taxon>Nocardioidaceae</taxon>
        <taxon>Nocardioides</taxon>
    </lineage>
</organism>
<evidence type="ECO:0000256" key="1">
    <source>
        <dbReference type="ARBA" id="ARBA00004141"/>
    </source>
</evidence>
<dbReference type="RefSeq" id="WP_179724940.1">
    <property type="nucleotide sequence ID" value="NZ_BAABEF010000001.1"/>
</dbReference>
<gene>
    <name evidence="11" type="ORF">BJ958_000321</name>
</gene>
<protein>
    <submittedName>
        <fullName evidence="11">CysZ protein</fullName>
    </submittedName>
</protein>
<dbReference type="GO" id="GO:0000103">
    <property type="term" value="P:sulfate assimilation"/>
    <property type="evidence" value="ECO:0007669"/>
    <property type="project" value="TreeGrafter"/>
</dbReference>
<keyword evidence="5" id="KW-0028">Amino-acid biosynthesis</keyword>
<evidence type="ECO:0000256" key="8">
    <source>
        <dbReference type="ARBA" id="ARBA00023032"/>
    </source>
</evidence>
<feature type="transmembrane region" description="Helical" evidence="10">
    <location>
        <begin position="21"/>
        <end position="49"/>
    </location>
</feature>
<keyword evidence="7 10" id="KW-1133">Transmembrane helix</keyword>
<dbReference type="AlphaFoldDB" id="A0A852RBW0"/>
<dbReference type="EMBL" id="JACCBF010000001">
    <property type="protein sequence ID" value="NYD28775.1"/>
    <property type="molecule type" value="Genomic_DNA"/>
</dbReference>
<evidence type="ECO:0000256" key="5">
    <source>
        <dbReference type="ARBA" id="ARBA00022605"/>
    </source>
</evidence>
<feature type="transmembrane region" description="Helical" evidence="10">
    <location>
        <begin position="199"/>
        <end position="223"/>
    </location>
</feature>
<dbReference type="PANTHER" id="PTHR37468:SF1">
    <property type="entry name" value="SULFATE TRANSPORTER CYSZ"/>
    <property type="match status" value="1"/>
</dbReference>
<proteinExistence type="predicted"/>
<keyword evidence="6 10" id="KW-0812">Transmembrane</keyword>
<dbReference type="Pfam" id="PF07264">
    <property type="entry name" value="EI24"/>
    <property type="match status" value="1"/>
</dbReference>
<keyword evidence="8" id="KW-0764">Sulfate transport</keyword>
<evidence type="ECO:0000256" key="2">
    <source>
        <dbReference type="ARBA" id="ARBA00022448"/>
    </source>
</evidence>
<dbReference type="InterPro" id="IPR050480">
    <property type="entry name" value="CysZ-like"/>
</dbReference>
<dbReference type="GO" id="GO:0019344">
    <property type="term" value="P:cysteine biosynthetic process"/>
    <property type="evidence" value="ECO:0007669"/>
    <property type="project" value="TreeGrafter"/>
</dbReference>
<dbReference type="Proteomes" id="UP000582231">
    <property type="component" value="Unassembled WGS sequence"/>
</dbReference>
<dbReference type="GO" id="GO:0009675">
    <property type="term" value="F:high-affinity sulfate:proton symporter activity"/>
    <property type="evidence" value="ECO:0007669"/>
    <property type="project" value="TreeGrafter"/>
</dbReference>
<sequence length="246" mass="25417">MGFGRGAGYLLRGLRLWRQRPALMLLGIVPALIVAAVVVAALVVLVIYADDVVDWATPFADGWDDAVRGLFRGALYFVVLGGAVMLAIVTFTGLTLAVGDPFYEKIWKEVELSLGGDVPDRGIGWVRGAIDGLTLVALGIGTAIVVFVVGLLPVVGTVVGAVLGLVVAGRLLAGELVSRPLEARGMDRAARAALMRDHRGAMLGFGVCVQACFLVPGGGILVMPAAVAGATYLAREALEGQPVGGS</sequence>
<evidence type="ECO:0000256" key="6">
    <source>
        <dbReference type="ARBA" id="ARBA00022692"/>
    </source>
</evidence>
<evidence type="ECO:0000256" key="4">
    <source>
        <dbReference type="ARBA" id="ARBA00022519"/>
    </source>
</evidence>
<evidence type="ECO:0000313" key="12">
    <source>
        <dbReference type="Proteomes" id="UP000582231"/>
    </source>
</evidence>
<dbReference type="GO" id="GO:0005886">
    <property type="term" value="C:plasma membrane"/>
    <property type="evidence" value="ECO:0007669"/>
    <property type="project" value="TreeGrafter"/>
</dbReference>
<keyword evidence="4" id="KW-0997">Cell inner membrane</keyword>
<feature type="transmembrane region" description="Helical" evidence="10">
    <location>
        <begin position="74"/>
        <end position="98"/>
    </location>
</feature>
<accession>A0A852RBW0</accession>
<name>A0A852RBW0_9ACTN</name>
<feature type="transmembrane region" description="Helical" evidence="10">
    <location>
        <begin position="133"/>
        <end position="152"/>
    </location>
</feature>
<evidence type="ECO:0000256" key="10">
    <source>
        <dbReference type="SAM" id="Phobius"/>
    </source>
</evidence>
<evidence type="ECO:0000256" key="3">
    <source>
        <dbReference type="ARBA" id="ARBA00022475"/>
    </source>
</evidence>
<reference evidence="11 12" key="1">
    <citation type="submission" date="2020-07" db="EMBL/GenBank/DDBJ databases">
        <title>Sequencing the genomes of 1000 actinobacteria strains.</title>
        <authorList>
            <person name="Klenk H.-P."/>
        </authorList>
    </citation>
    <scope>NUCLEOTIDE SEQUENCE [LARGE SCALE GENOMIC DNA]</scope>
    <source>
        <strain evidence="11 12">DSM 19082</strain>
    </source>
</reference>
<evidence type="ECO:0000256" key="7">
    <source>
        <dbReference type="ARBA" id="ARBA00022989"/>
    </source>
</evidence>
<comment type="subcellular location">
    <subcellularLocation>
        <location evidence="1">Membrane</location>
        <topology evidence="1">Multi-pass membrane protein</topology>
    </subcellularLocation>
</comment>
<keyword evidence="3" id="KW-1003">Cell membrane</keyword>
<feature type="transmembrane region" description="Helical" evidence="10">
    <location>
        <begin position="158"/>
        <end position="178"/>
    </location>
</feature>
<keyword evidence="9 10" id="KW-0472">Membrane</keyword>
<evidence type="ECO:0000313" key="11">
    <source>
        <dbReference type="EMBL" id="NYD28775.1"/>
    </source>
</evidence>
<keyword evidence="12" id="KW-1185">Reference proteome</keyword>
<dbReference type="PANTHER" id="PTHR37468">
    <property type="entry name" value="SULFATE TRANSPORTER CYSZ"/>
    <property type="match status" value="1"/>
</dbReference>